<sequence length="58" mass="6657">MSHPILDRRSRSPSHHTQHYPTCKSESQRHHQAFLASSHPVIEDQARHRQAHGRKSGG</sequence>
<keyword evidence="3" id="KW-1185">Reference proteome</keyword>
<gene>
    <name evidence="2" type="ORF">BDP81DRAFT_8888</name>
</gene>
<reference evidence="2" key="1">
    <citation type="submission" date="2021-06" db="EMBL/GenBank/DDBJ databases">
        <title>Comparative genomics, transcriptomics and evolutionary studies reveal genomic signatures of adaptation to plant cell wall in hemibiotrophic fungi.</title>
        <authorList>
            <consortium name="DOE Joint Genome Institute"/>
            <person name="Baroncelli R."/>
            <person name="Diaz J.F."/>
            <person name="Benocci T."/>
            <person name="Peng M."/>
            <person name="Battaglia E."/>
            <person name="Haridas S."/>
            <person name="Andreopoulos W."/>
            <person name="Labutti K."/>
            <person name="Pangilinan J."/>
            <person name="Floch G.L."/>
            <person name="Makela M.R."/>
            <person name="Henrissat B."/>
            <person name="Grigoriev I.V."/>
            <person name="Crouch J.A."/>
            <person name="De Vries R.P."/>
            <person name="Sukno S.A."/>
            <person name="Thon M.R."/>
        </authorList>
    </citation>
    <scope>NUCLEOTIDE SEQUENCE</scope>
    <source>
        <strain evidence="2">CBS 102054</strain>
    </source>
</reference>
<evidence type="ECO:0000313" key="3">
    <source>
        <dbReference type="Proteomes" id="UP001243989"/>
    </source>
</evidence>
<proteinExistence type="predicted"/>
<feature type="region of interest" description="Disordered" evidence="1">
    <location>
        <begin position="1"/>
        <end position="58"/>
    </location>
</feature>
<comment type="caution">
    <text evidence="2">The sequence shown here is derived from an EMBL/GenBank/DDBJ whole genome shotgun (WGS) entry which is preliminary data.</text>
</comment>
<evidence type="ECO:0000256" key="1">
    <source>
        <dbReference type="SAM" id="MobiDB-lite"/>
    </source>
</evidence>
<dbReference type="AlphaFoldDB" id="A0AAJ0ENR9"/>
<dbReference type="Proteomes" id="UP001243989">
    <property type="component" value="Unassembled WGS sequence"/>
</dbReference>
<dbReference type="RefSeq" id="XP_060451772.1">
    <property type="nucleotide sequence ID" value="XM_060596454.1"/>
</dbReference>
<dbReference type="GeneID" id="85481316"/>
<evidence type="ECO:0000313" key="2">
    <source>
        <dbReference type="EMBL" id="KAK1655728.1"/>
    </source>
</evidence>
<organism evidence="2 3">
    <name type="scientific">Colletotrichum phormii</name>
    <dbReference type="NCBI Taxonomy" id="359342"/>
    <lineage>
        <taxon>Eukaryota</taxon>
        <taxon>Fungi</taxon>
        <taxon>Dikarya</taxon>
        <taxon>Ascomycota</taxon>
        <taxon>Pezizomycotina</taxon>
        <taxon>Sordariomycetes</taxon>
        <taxon>Hypocreomycetidae</taxon>
        <taxon>Glomerellales</taxon>
        <taxon>Glomerellaceae</taxon>
        <taxon>Colletotrichum</taxon>
        <taxon>Colletotrichum acutatum species complex</taxon>
    </lineage>
</organism>
<feature type="compositionally biased region" description="Basic and acidic residues" evidence="1">
    <location>
        <begin position="1"/>
        <end position="10"/>
    </location>
</feature>
<protein>
    <submittedName>
        <fullName evidence="2">Uncharacterized protein</fullName>
    </submittedName>
</protein>
<feature type="compositionally biased region" description="Basic residues" evidence="1">
    <location>
        <begin position="48"/>
        <end position="58"/>
    </location>
</feature>
<dbReference type="EMBL" id="JAHMHQ010000001">
    <property type="protein sequence ID" value="KAK1655728.1"/>
    <property type="molecule type" value="Genomic_DNA"/>
</dbReference>
<accession>A0AAJ0ENR9</accession>
<name>A0AAJ0ENR9_9PEZI</name>